<accession>A0AA35WLZ8</accession>
<organism evidence="1 2">
    <name type="scientific">Geodia barretti</name>
    <name type="common">Barrett's horny sponge</name>
    <dbReference type="NCBI Taxonomy" id="519541"/>
    <lineage>
        <taxon>Eukaryota</taxon>
        <taxon>Metazoa</taxon>
        <taxon>Porifera</taxon>
        <taxon>Demospongiae</taxon>
        <taxon>Heteroscleromorpha</taxon>
        <taxon>Tetractinellida</taxon>
        <taxon>Astrophorina</taxon>
        <taxon>Geodiidae</taxon>
        <taxon>Geodia</taxon>
    </lineage>
</organism>
<name>A0AA35WLZ8_GEOBA</name>
<sequence length="67" mass="7838">MLCGATRSPHRENYSVLKLCRRASAKSLGYRLSGERRLFLEKKGSQLRPPLLREFTLRTTNWMKTAR</sequence>
<evidence type="ECO:0000313" key="1">
    <source>
        <dbReference type="EMBL" id="CAI8021791.1"/>
    </source>
</evidence>
<proteinExistence type="predicted"/>
<comment type="caution">
    <text evidence="1">The sequence shown here is derived from an EMBL/GenBank/DDBJ whole genome shotgun (WGS) entry which is preliminary data.</text>
</comment>
<gene>
    <name evidence="1" type="ORF">GBAR_LOCUS12868</name>
</gene>
<evidence type="ECO:0000313" key="2">
    <source>
        <dbReference type="Proteomes" id="UP001174909"/>
    </source>
</evidence>
<dbReference type="Proteomes" id="UP001174909">
    <property type="component" value="Unassembled WGS sequence"/>
</dbReference>
<dbReference type="EMBL" id="CASHTH010001915">
    <property type="protein sequence ID" value="CAI8021791.1"/>
    <property type="molecule type" value="Genomic_DNA"/>
</dbReference>
<protein>
    <submittedName>
        <fullName evidence="1">Uncharacterized protein</fullName>
    </submittedName>
</protein>
<reference evidence="1" key="1">
    <citation type="submission" date="2023-03" db="EMBL/GenBank/DDBJ databases">
        <authorList>
            <person name="Steffen K."/>
            <person name="Cardenas P."/>
        </authorList>
    </citation>
    <scope>NUCLEOTIDE SEQUENCE</scope>
</reference>
<dbReference type="AlphaFoldDB" id="A0AA35WLZ8"/>
<keyword evidence="2" id="KW-1185">Reference proteome</keyword>